<dbReference type="Proteomes" id="UP001190700">
    <property type="component" value="Unassembled WGS sequence"/>
</dbReference>
<reference evidence="3 4" key="1">
    <citation type="journal article" date="2015" name="Genome Biol. Evol.">
        <title>Comparative Genomics of a Bacterivorous Green Alga Reveals Evolutionary Causalities and Consequences of Phago-Mixotrophic Mode of Nutrition.</title>
        <authorList>
            <person name="Burns J.A."/>
            <person name="Paasch A."/>
            <person name="Narechania A."/>
            <person name="Kim E."/>
        </authorList>
    </citation>
    <scope>NUCLEOTIDE SEQUENCE [LARGE SCALE GENOMIC DNA]</scope>
    <source>
        <strain evidence="3 4">PLY_AMNH</strain>
    </source>
</reference>
<sequence length="150" mass="16565">MHTGVDSVKVLCTVLGTVSFGAIFYTYHYAARIRAQLRELTALNEELQDKLSKEHHLRKSERIGRTRAERELRLTQGTLAAKSDALDTSTPTAAPMPERHIVGLQPYMFTPIGRVASCFSQRNGTPRQPLLVEAARAELALAAWVPPAAL</sequence>
<dbReference type="EMBL" id="LGRX02033332">
    <property type="protein sequence ID" value="KAK3241704.1"/>
    <property type="molecule type" value="Genomic_DNA"/>
</dbReference>
<keyword evidence="4" id="KW-1185">Reference proteome</keyword>
<dbReference type="InterPro" id="IPR040372">
    <property type="entry name" value="YaeB-like"/>
</dbReference>
<feature type="coiled-coil region" evidence="1">
    <location>
        <begin position="30"/>
        <end position="57"/>
    </location>
</feature>
<dbReference type="InterPro" id="IPR036413">
    <property type="entry name" value="YaeB-like_sf"/>
</dbReference>
<dbReference type="AlphaFoldDB" id="A0AAE0EVG9"/>
<accession>A0AAE0EVG9</accession>
<dbReference type="PANTHER" id="PTHR12818:SF0">
    <property type="entry name" value="TRNA (ADENINE(37)-N6)-METHYLTRANSFERASE"/>
    <property type="match status" value="1"/>
</dbReference>
<dbReference type="PROSITE" id="PS51668">
    <property type="entry name" value="TSAA_2"/>
    <property type="match status" value="1"/>
</dbReference>
<gene>
    <name evidence="3" type="ORF">CYMTET_48563</name>
</gene>
<keyword evidence="1" id="KW-0175">Coiled coil</keyword>
<comment type="caution">
    <text evidence="3">The sequence shown here is derived from an EMBL/GenBank/DDBJ whole genome shotgun (WGS) entry which is preliminary data.</text>
</comment>
<protein>
    <recommendedName>
        <fullName evidence="2">TsaA-like domain-containing protein</fullName>
    </recommendedName>
</protein>
<proteinExistence type="predicted"/>
<dbReference type="PANTHER" id="PTHR12818">
    <property type="entry name" value="TRNA (ADENINE(37)-N6)-METHYLTRANSFERASE"/>
    <property type="match status" value="1"/>
</dbReference>
<evidence type="ECO:0000313" key="3">
    <source>
        <dbReference type="EMBL" id="KAK3241704.1"/>
    </source>
</evidence>
<name>A0AAE0EVG9_9CHLO</name>
<organism evidence="3 4">
    <name type="scientific">Cymbomonas tetramitiformis</name>
    <dbReference type="NCBI Taxonomy" id="36881"/>
    <lineage>
        <taxon>Eukaryota</taxon>
        <taxon>Viridiplantae</taxon>
        <taxon>Chlorophyta</taxon>
        <taxon>Pyramimonadophyceae</taxon>
        <taxon>Pyramimonadales</taxon>
        <taxon>Pyramimonadaceae</taxon>
        <taxon>Cymbomonas</taxon>
    </lineage>
</organism>
<feature type="domain" description="TsaA-like" evidence="2">
    <location>
        <begin position="109"/>
        <end position="150"/>
    </location>
</feature>
<dbReference type="SUPFAM" id="SSF118196">
    <property type="entry name" value="YaeB-like"/>
    <property type="match status" value="1"/>
</dbReference>
<dbReference type="InterPro" id="IPR023370">
    <property type="entry name" value="TrmO-like_N"/>
</dbReference>
<evidence type="ECO:0000313" key="4">
    <source>
        <dbReference type="Proteomes" id="UP001190700"/>
    </source>
</evidence>
<evidence type="ECO:0000256" key="1">
    <source>
        <dbReference type="SAM" id="Coils"/>
    </source>
</evidence>
<evidence type="ECO:0000259" key="2">
    <source>
        <dbReference type="PROSITE" id="PS51668"/>
    </source>
</evidence>
<feature type="non-terminal residue" evidence="3">
    <location>
        <position position="150"/>
    </location>
</feature>